<sequence>MREINSKLNIIGYVNDFKIRDLFENFDLSKFSLFEFKKNERIIESNEIIKYFYFLVEGKIDIIYNTVTDRELIIDKLEPLSIIGDVELRKSYISKFDVIAREDCFLLGINYNIAKKYFEIDCKFNKFIYESTCKKLEKSVDIFMLASCYDLNRRFATYLIDNSNNDGEVKYKSISNLADQLLASSRQLTRVLHSLETSNIIEKNNKTIKILNIEKLSELSID</sequence>
<dbReference type="SUPFAM" id="SSF46785">
    <property type="entry name" value="Winged helix' DNA-binding domain"/>
    <property type="match status" value="1"/>
</dbReference>
<evidence type="ECO:0000313" key="3">
    <source>
        <dbReference type="Proteomes" id="UP000294678"/>
    </source>
</evidence>
<dbReference type="PROSITE" id="PS50042">
    <property type="entry name" value="CNMP_BINDING_3"/>
    <property type="match status" value="1"/>
</dbReference>
<dbReference type="CDD" id="cd00038">
    <property type="entry name" value="CAP_ED"/>
    <property type="match status" value="1"/>
</dbReference>
<dbReference type="AlphaFoldDB" id="A0AA46DYZ0"/>
<dbReference type="InterPro" id="IPR014710">
    <property type="entry name" value="RmlC-like_jellyroll"/>
</dbReference>
<evidence type="ECO:0000259" key="1">
    <source>
        <dbReference type="PROSITE" id="PS50042"/>
    </source>
</evidence>
<dbReference type="GO" id="GO:0006355">
    <property type="term" value="P:regulation of DNA-templated transcription"/>
    <property type="evidence" value="ECO:0007669"/>
    <property type="project" value="InterPro"/>
</dbReference>
<dbReference type="Pfam" id="PF00027">
    <property type="entry name" value="cNMP_binding"/>
    <property type="match status" value="1"/>
</dbReference>
<comment type="caution">
    <text evidence="2">The sequence shown here is derived from an EMBL/GenBank/DDBJ whole genome shotgun (WGS) entry which is preliminary data.</text>
</comment>
<dbReference type="SUPFAM" id="SSF51206">
    <property type="entry name" value="cAMP-binding domain-like"/>
    <property type="match status" value="1"/>
</dbReference>
<protein>
    <submittedName>
        <fullName evidence="2">CRP-like cAMP-binding protein</fullName>
    </submittedName>
</protein>
<evidence type="ECO:0000313" key="2">
    <source>
        <dbReference type="EMBL" id="TDT71373.1"/>
    </source>
</evidence>
<keyword evidence="3" id="KW-1185">Reference proteome</keyword>
<name>A0AA46DYZ0_9FUSO</name>
<proteinExistence type="predicted"/>
<feature type="domain" description="Cyclic nucleotide-binding" evidence="1">
    <location>
        <begin position="10"/>
        <end position="135"/>
    </location>
</feature>
<dbReference type="RefSeq" id="WP_134112642.1">
    <property type="nucleotide sequence ID" value="NZ_SOBG01000003.1"/>
</dbReference>
<dbReference type="Proteomes" id="UP000294678">
    <property type="component" value="Unassembled WGS sequence"/>
</dbReference>
<gene>
    <name evidence="2" type="ORF">EV215_0746</name>
</gene>
<dbReference type="EMBL" id="SOBG01000003">
    <property type="protein sequence ID" value="TDT71373.1"/>
    <property type="molecule type" value="Genomic_DNA"/>
</dbReference>
<dbReference type="Gene3D" id="2.60.120.10">
    <property type="entry name" value="Jelly Rolls"/>
    <property type="match status" value="1"/>
</dbReference>
<dbReference type="InterPro" id="IPR000595">
    <property type="entry name" value="cNMP-bd_dom"/>
</dbReference>
<dbReference type="GO" id="GO:0003677">
    <property type="term" value="F:DNA binding"/>
    <property type="evidence" value="ECO:0007669"/>
    <property type="project" value="UniProtKB-KW"/>
</dbReference>
<organism evidence="2 3">
    <name type="scientific">Hypnocyclicus thermotrophus</name>
    <dbReference type="NCBI Taxonomy" id="1627895"/>
    <lineage>
        <taxon>Bacteria</taxon>
        <taxon>Fusobacteriati</taxon>
        <taxon>Fusobacteriota</taxon>
        <taxon>Fusobacteriia</taxon>
        <taxon>Fusobacteriales</taxon>
        <taxon>Fusobacteriaceae</taxon>
        <taxon>Hypnocyclicus</taxon>
    </lineage>
</organism>
<reference evidence="2 3" key="1">
    <citation type="submission" date="2019-03" db="EMBL/GenBank/DDBJ databases">
        <title>Genomic Encyclopedia of Type Strains, Phase IV (KMG-IV): sequencing the most valuable type-strain genomes for metagenomic binning, comparative biology and taxonomic classification.</title>
        <authorList>
            <person name="Goeker M."/>
        </authorList>
    </citation>
    <scope>NUCLEOTIDE SEQUENCE [LARGE SCALE GENOMIC DNA]</scope>
    <source>
        <strain evidence="2 3">DSM 100055</strain>
    </source>
</reference>
<dbReference type="InterPro" id="IPR018490">
    <property type="entry name" value="cNMP-bd_dom_sf"/>
</dbReference>
<dbReference type="InterPro" id="IPR036390">
    <property type="entry name" value="WH_DNA-bd_sf"/>
</dbReference>
<accession>A0AA46DYZ0</accession>